<dbReference type="EMBL" id="JAMTCS010000012">
    <property type="protein sequence ID" value="MCP2266300.1"/>
    <property type="molecule type" value="Genomic_DNA"/>
</dbReference>
<dbReference type="AlphaFoldDB" id="A0A9X2G622"/>
<evidence type="ECO:0000256" key="1">
    <source>
        <dbReference type="SAM" id="SignalP"/>
    </source>
</evidence>
<dbReference type="InterPro" id="IPR006059">
    <property type="entry name" value="SBP"/>
</dbReference>
<organism evidence="2 3">
    <name type="scientific">Promicromonospora thailandica</name>
    <dbReference type="NCBI Taxonomy" id="765201"/>
    <lineage>
        <taxon>Bacteria</taxon>
        <taxon>Bacillati</taxon>
        <taxon>Actinomycetota</taxon>
        <taxon>Actinomycetes</taxon>
        <taxon>Micrococcales</taxon>
        <taxon>Promicromonosporaceae</taxon>
        <taxon>Promicromonospora</taxon>
    </lineage>
</organism>
<dbReference type="Pfam" id="PF01547">
    <property type="entry name" value="SBP_bac_1"/>
    <property type="match status" value="1"/>
</dbReference>
<gene>
    <name evidence="2" type="ORF">APR03_003666</name>
</gene>
<dbReference type="PANTHER" id="PTHR43649">
    <property type="entry name" value="ARABINOSE-BINDING PROTEIN-RELATED"/>
    <property type="match status" value="1"/>
</dbReference>
<comment type="caution">
    <text evidence="2">The sequence shown here is derived from an EMBL/GenBank/DDBJ whole genome shotgun (WGS) entry which is preliminary data.</text>
</comment>
<sequence>MMRKTRAAGAIALGATVALLAAGCSGGSEGGDGGDVTMTFWHNSTTGPGKAYWEDTVAAFEEANPGVTIEVQSIQNEDMDGKLQTALNSGDAPDIFMARGGGKLADVVEAGQIMDLTDTVDEATKENVGAGFDAFTVDGKIYGMPTAVLPGGIFYSQDLFDEAGITETPTTIDELDDAVADLKAADISPIALGGKDAWPAAHWYYFFALRECSQETLESAAASRSFDDPCWLAAGEKLQALAETEPFQKGYLTATAQQGAGSSAGLIANHKAAMELMGAWNPGVIAGLTPDEKPLEDLNWFPFPDTGDGQGDPAAFMGGVDGYSCFVEAPPECAEFLNFFMQKEHQEAYAEAFVTLPASKEAQGVVTEPALKSILEAYNEAPYVSVWLDTLYGQNVGNALNAGVVEMLAGDGTPQTIVDAVNAAAAME</sequence>
<dbReference type="Proteomes" id="UP001139493">
    <property type="component" value="Unassembled WGS sequence"/>
</dbReference>
<dbReference type="RefSeq" id="WP_253837969.1">
    <property type="nucleotide sequence ID" value="NZ_JAMTCS010000012.1"/>
</dbReference>
<dbReference type="PANTHER" id="PTHR43649:SF14">
    <property type="entry name" value="BLR3389 PROTEIN"/>
    <property type="match status" value="1"/>
</dbReference>
<evidence type="ECO:0000313" key="3">
    <source>
        <dbReference type="Proteomes" id="UP001139493"/>
    </source>
</evidence>
<dbReference type="InterPro" id="IPR050490">
    <property type="entry name" value="Bact_solute-bd_prot1"/>
</dbReference>
<proteinExistence type="predicted"/>
<reference evidence="2" key="1">
    <citation type="submission" date="2022-06" db="EMBL/GenBank/DDBJ databases">
        <title>Genomic Encyclopedia of Archaeal and Bacterial Type Strains, Phase II (KMG-II): from individual species to whole genera.</title>
        <authorList>
            <person name="Goeker M."/>
        </authorList>
    </citation>
    <scope>NUCLEOTIDE SEQUENCE</scope>
    <source>
        <strain evidence="2">DSM 26652</strain>
    </source>
</reference>
<feature type="signal peptide" evidence="1">
    <location>
        <begin position="1"/>
        <end position="30"/>
    </location>
</feature>
<feature type="chain" id="PRO_5040910121" evidence="1">
    <location>
        <begin position="31"/>
        <end position="428"/>
    </location>
</feature>
<dbReference type="PROSITE" id="PS51257">
    <property type="entry name" value="PROKAR_LIPOPROTEIN"/>
    <property type="match status" value="1"/>
</dbReference>
<protein>
    <submittedName>
        <fullName evidence="2">Raffinose/stachyose/melibiose transport system substrate-binding protein</fullName>
    </submittedName>
</protein>
<accession>A0A9X2G622</accession>
<name>A0A9X2G622_9MICO</name>
<dbReference type="SUPFAM" id="SSF53850">
    <property type="entry name" value="Periplasmic binding protein-like II"/>
    <property type="match status" value="1"/>
</dbReference>
<keyword evidence="1" id="KW-0732">Signal</keyword>
<dbReference type="Gene3D" id="3.40.190.10">
    <property type="entry name" value="Periplasmic binding protein-like II"/>
    <property type="match status" value="2"/>
</dbReference>
<evidence type="ECO:0000313" key="2">
    <source>
        <dbReference type="EMBL" id="MCP2266300.1"/>
    </source>
</evidence>
<keyword evidence="3" id="KW-1185">Reference proteome</keyword>